<gene>
    <name evidence="1" type="ORF">PRUPE_1G387600</name>
</gene>
<evidence type="ECO:0000313" key="2">
    <source>
        <dbReference type="Proteomes" id="UP000006882"/>
    </source>
</evidence>
<dbReference type="AlphaFoldDB" id="A0A251R9T1"/>
<dbReference type="Proteomes" id="UP000006882">
    <property type="component" value="Chromosome G1"/>
</dbReference>
<proteinExistence type="predicted"/>
<accession>A0A251R9T1</accession>
<sequence>MLFYHYQTASAQIADPEHQHPYGWFTNSHVPFGTWYPPTVQSSVNSLWNESGPGGHKRIASLTVACRYTRLFISDSFNCLPLPTCCKESVHVRATLVVSLPPEIIACIIKILVINKINLSYDHLV</sequence>
<evidence type="ECO:0000313" key="1">
    <source>
        <dbReference type="EMBL" id="ONI32814.1"/>
    </source>
</evidence>
<dbReference type="Gramene" id="ONI32814">
    <property type="protein sequence ID" value="ONI32814"/>
    <property type="gene ID" value="PRUPE_1G387600"/>
</dbReference>
<keyword evidence="2" id="KW-1185">Reference proteome</keyword>
<dbReference type="EMBL" id="CM007651">
    <property type="protein sequence ID" value="ONI32814.1"/>
    <property type="molecule type" value="Genomic_DNA"/>
</dbReference>
<name>A0A251R9T1_PRUPE</name>
<reference evidence="1 2" key="1">
    <citation type="journal article" date="2013" name="Nat. Genet.">
        <title>The high-quality draft genome of peach (Prunus persica) identifies unique patterns of genetic diversity, domestication and genome evolution.</title>
        <authorList>
            <consortium name="International Peach Genome Initiative"/>
            <person name="Verde I."/>
            <person name="Abbott A.G."/>
            <person name="Scalabrin S."/>
            <person name="Jung S."/>
            <person name="Shu S."/>
            <person name="Marroni F."/>
            <person name="Zhebentyayeva T."/>
            <person name="Dettori M.T."/>
            <person name="Grimwood J."/>
            <person name="Cattonaro F."/>
            <person name="Zuccolo A."/>
            <person name="Rossini L."/>
            <person name="Jenkins J."/>
            <person name="Vendramin E."/>
            <person name="Meisel L.A."/>
            <person name="Decroocq V."/>
            <person name="Sosinski B."/>
            <person name="Prochnik S."/>
            <person name="Mitros T."/>
            <person name="Policriti A."/>
            <person name="Cipriani G."/>
            <person name="Dondini L."/>
            <person name="Ficklin S."/>
            <person name="Goodstein D.M."/>
            <person name="Xuan P."/>
            <person name="Del Fabbro C."/>
            <person name="Aramini V."/>
            <person name="Copetti D."/>
            <person name="Gonzalez S."/>
            <person name="Horner D.S."/>
            <person name="Falchi R."/>
            <person name="Lucas S."/>
            <person name="Mica E."/>
            <person name="Maldonado J."/>
            <person name="Lazzari B."/>
            <person name="Bielenberg D."/>
            <person name="Pirona R."/>
            <person name="Miculan M."/>
            <person name="Barakat A."/>
            <person name="Testolin R."/>
            <person name="Stella A."/>
            <person name="Tartarini S."/>
            <person name="Tonutti P."/>
            <person name="Arus P."/>
            <person name="Orellana A."/>
            <person name="Wells C."/>
            <person name="Main D."/>
            <person name="Vizzotto G."/>
            <person name="Silva H."/>
            <person name="Salamini F."/>
            <person name="Schmutz J."/>
            <person name="Morgante M."/>
            <person name="Rokhsar D.S."/>
        </authorList>
    </citation>
    <scope>NUCLEOTIDE SEQUENCE [LARGE SCALE GENOMIC DNA]</scope>
    <source>
        <strain evidence="2">cv. Nemared</strain>
    </source>
</reference>
<organism evidence="1 2">
    <name type="scientific">Prunus persica</name>
    <name type="common">Peach</name>
    <name type="synonym">Amygdalus persica</name>
    <dbReference type="NCBI Taxonomy" id="3760"/>
    <lineage>
        <taxon>Eukaryota</taxon>
        <taxon>Viridiplantae</taxon>
        <taxon>Streptophyta</taxon>
        <taxon>Embryophyta</taxon>
        <taxon>Tracheophyta</taxon>
        <taxon>Spermatophyta</taxon>
        <taxon>Magnoliopsida</taxon>
        <taxon>eudicotyledons</taxon>
        <taxon>Gunneridae</taxon>
        <taxon>Pentapetalae</taxon>
        <taxon>rosids</taxon>
        <taxon>fabids</taxon>
        <taxon>Rosales</taxon>
        <taxon>Rosaceae</taxon>
        <taxon>Amygdaloideae</taxon>
        <taxon>Amygdaleae</taxon>
        <taxon>Prunus</taxon>
    </lineage>
</organism>
<protein>
    <submittedName>
        <fullName evidence="1">Uncharacterized protein</fullName>
    </submittedName>
</protein>